<dbReference type="KEGG" id="clus:A9F13_03g00396"/>
<dbReference type="EMBL" id="LYUB02000003">
    <property type="protein sequence ID" value="OVF09918.1"/>
    <property type="molecule type" value="Genomic_DNA"/>
</dbReference>
<accession>A0AA91T305</accession>
<name>A0AA91T305_CLALS</name>
<gene>
    <name evidence="1" type="ORF">A9F13_03g00396</name>
</gene>
<dbReference type="AlphaFoldDB" id="A0AA91T305"/>
<evidence type="ECO:0000313" key="1">
    <source>
        <dbReference type="EMBL" id="OVF09918.1"/>
    </source>
</evidence>
<protein>
    <submittedName>
        <fullName evidence="1">Uncharacterized protein</fullName>
    </submittedName>
</protein>
<reference evidence="1 2" key="1">
    <citation type="submission" date="2017-04" db="EMBL/GenBank/DDBJ databases">
        <title>Draft genome of the yeast Clavispora lusitaniae type strain CBS 6936.</title>
        <authorList>
            <person name="Durrens P."/>
            <person name="Klopp C."/>
            <person name="Biteau N."/>
            <person name="Fitton-Ouhabi V."/>
            <person name="Dementhon K."/>
            <person name="Accoceberry I."/>
            <person name="Sherman D.J."/>
            <person name="Noel T."/>
        </authorList>
    </citation>
    <scope>NUCLEOTIDE SEQUENCE [LARGE SCALE GENOMIC DNA]</scope>
    <source>
        <strain evidence="1 2">CBS 6936</strain>
    </source>
</reference>
<evidence type="ECO:0000313" key="2">
    <source>
        <dbReference type="Proteomes" id="UP000195602"/>
    </source>
</evidence>
<dbReference type="Proteomes" id="UP000195602">
    <property type="component" value="Unassembled WGS sequence"/>
</dbReference>
<comment type="caution">
    <text evidence="1">The sequence shown here is derived from an EMBL/GenBank/DDBJ whole genome shotgun (WGS) entry which is preliminary data.</text>
</comment>
<organism evidence="1 2">
    <name type="scientific">Clavispora lusitaniae</name>
    <name type="common">Candida lusitaniae</name>
    <dbReference type="NCBI Taxonomy" id="36911"/>
    <lineage>
        <taxon>Eukaryota</taxon>
        <taxon>Fungi</taxon>
        <taxon>Dikarya</taxon>
        <taxon>Ascomycota</taxon>
        <taxon>Saccharomycotina</taxon>
        <taxon>Pichiomycetes</taxon>
        <taxon>Metschnikowiaceae</taxon>
        <taxon>Clavispora</taxon>
    </lineage>
</organism>
<proteinExistence type="predicted"/>
<sequence length="244" mass="27578">MSLQARRALYFKFCVAAKFRLTPAPTSAKEISFLHDSFAKLATLDFFSVAPAHYTAPNSFNREVSVVLNPFLYQSQVDPFSETDPSLTQTVNSLLQRQREISDYLHSICGIPRYSYVENDESYFSGKVSVPFKHTLKSGARHLVGEYSFSSSTISNPFAVVQSAHPQKEILSNIRHNFQKYHKIEPIIIEHGWHGLQRILGAKSHVNAKVDKGAELNMACIANLEEKLPITEQRKPTKDFQGFV</sequence>